<name>A0ABS9H3E4_9BACL</name>
<comment type="caution">
    <text evidence="8">The sequence shown here is derived from an EMBL/GenBank/DDBJ whole genome shotgun (WGS) entry which is preliminary data.</text>
</comment>
<feature type="transmembrane region" description="Helical" evidence="6">
    <location>
        <begin position="7"/>
        <end position="27"/>
    </location>
</feature>
<evidence type="ECO:0000256" key="3">
    <source>
        <dbReference type="ARBA" id="ARBA00022692"/>
    </source>
</evidence>
<feature type="transmembrane region" description="Helical" evidence="6">
    <location>
        <begin position="82"/>
        <end position="100"/>
    </location>
</feature>
<comment type="subcellular location">
    <subcellularLocation>
        <location evidence="1">Cell membrane</location>
        <topology evidence="1">Multi-pass membrane protein</topology>
    </subcellularLocation>
</comment>
<gene>
    <name evidence="8" type="ORF">L2716_12735</name>
</gene>
<keyword evidence="5 6" id="KW-0472">Membrane</keyword>
<evidence type="ECO:0000256" key="6">
    <source>
        <dbReference type="SAM" id="Phobius"/>
    </source>
</evidence>
<accession>A0ABS9H3E4</accession>
<feature type="transmembrane region" description="Helical" evidence="6">
    <location>
        <begin position="109"/>
        <end position="128"/>
    </location>
</feature>
<keyword evidence="9" id="KW-1185">Reference proteome</keyword>
<feature type="transmembrane region" description="Helical" evidence="6">
    <location>
        <begin position="39"/>
        <end position="62"/>
    </location>
</feature>
<reference evidence="8 9" key="1">
    <citation type="submission" date="2022-01" db="EMBL/GenBank/DDBJ databases">
        <title>Alkalihalobacillus sp. EGI L200015, a novel bacterium isolated from a salt lake sediment.</title>
        <authorList>
            <person name="Gao L."/>
            <person name="Fang B.-Z."/>
            <person name="Li W.-J."/>
        </authorList>
    </citation>
    <scope>NUCLEOTIDE SEQUENCE [LARGE SCALE GENOMIC DNA]</scope>
    <source>
        <strain evidence="8 9">KCTC 12718</strain>
    </source>
</reference>
<evidence type="ECO:0000256" key="1">
    <source>
        <dbReference type="ARBA" id="ARBA00004651"/>
    </source>
</evidence>
<keyword evidence="3 6" id="KW-0812">Transmembrane</keyword>
<dbReference type="InterPro" id="IPR008457">
    <property type="entry name" value="Cu-R_CopD_dom"/>
</dbReference>
<evidence type="ECO:0000256" key="4">
    <source>
        <dbReference type="ARBA" id="ARBA00022989"/>
    </source>
</evidence>
<evidence type="ECO:0000256" key="5">
    <source>
        <dbReference type="ARBA" id="ARBA00023136"/>
    </source>
</evidence>
<evidence type="ECO:0000313" key="9">
    <source>
        <dbReference type="Proteomes" id="UP001649381"/>
    </source>
</evidence>
<evidence type="ECO:0000259" key="7">
    <source>
        <dbReference type="Pfam" id="PF05425"/>
    </source>
</evidence>
<proteinExistence type="predicted"/>
<evidence type="ECO:0000256" key="2">
    <source>
        <dbReference type="ARBA" id="ARBA00022475"/>
    </source>
</evidence>
<dbReference type="EMBL" id="JAKIJS010000001">
    <property type="protein sequence ID" value="MCF6138596.1"/>
    <property type="molecule type" value="Genomic_DNA"/>
</dbReference>
<feature type="transmembrane region" description="Helical" evidence="6">
    <location>
        <begin position="339"/>
        <end position="359"/>
    </location>
</feature>
<dbReference type="Pfam" id="PF05425">
    <property type="entry name" value="CopD"/>
    <property type="match status" value="1"/>
</dbReference>
<organism evidence="8 9">
    <name type="scientific">Pseudalkalibacillus berkeleyi</name>
    <dbReference type="NCBI Taxonomy" id="1069813"/>
    <lineage>
        <taxon>Bacteria</taxon>
        <taxon>Bacillati</taxon>
        <taxon>Bacillota</taxon>
        <taxon>Bacilli</taxon>
        <taxon>Bacillales</taxon>
        <taxon>Fictibacillaceae</taxon>
        <taxon>Pseudalkalibacillus</taxon>
    </lineage>
</organism>
<feature type="domain" description="Copper resistance protein D" evidence="7">
    <location>
        <begin position="173"/>
        <end position="269"/>
    </location>
</feature>
<feature type="transmembrane region" description="Helical" evidence="6">
    <location>
        <begin position="174"/>
        <end position="195"/>
    </location>
</feature>
<dbReference type="PANTHER" id="PTHR34820:SF4">
    <property type="entry name" value="INNER MEMBRANE PROTEIN YEBZ"/>
    <property type="match status" value="1"/>
</dbReference>
<evidence type="ECO:0000313" key="8">
    <source>
        <dbReference type="EMBL" id="MCF6138596.1"/>
    </source>
</evidence>
<feature type="transmembrane region" description="Helical" evidence="6">
    <location>
        <begin position="257"/>
        <end position="273"/>
    </location>
</feature>
<keyword evidence="2" id="KW-1003">Cell membrane</keyword>
<feature type="transmembrane region" description="Helical" evidence="6">
    <location>
        <begin position="314"/>
        <end position="332"/>
    </location>
</feature>
<protein>
    <recommendedName>
        <fullName evidence="7">Copper resistance protein D domain-containing protein</fullName>
    </recommendedName>
</protein>
<dbReference type="PANTHER" id="PTHR34820">
    <property type="entry name" value="INNER MEMBRANE PROTEIN YEBZ"/>
    <property type="match status" value="1"/>
</dbReference>
<feature type="transmembrane region" description="Helical" evidence="6">
    <location>
        <begin position="215"/>
        <end position="236"/>
    </location>
</feature>
<feature type="transmembrane region" description="Helical" evidence="6">
    <location>
        <begin position="140"/>
        <end position="162"/>
    </location>
</feature>
<dbReference type="Proteomes" id="UP001649381">
    <property type="component" value="Unassembled WGS sequence"/>
</dbReference>
<dbReference type="RefSeq" id="WP_236335765.1">
    <property type="nucleotide sequence ID" value="NZ_JAKIJS010000001.1"/>
</dbReference>
<keyword evidence="4 6" id="KW-1133">Transmembrane helix</keyword>
<sequence>MIIFFKGILYIVFSLLVGGLLLASIPEHKKPRVHISKELLLWLIGIIPIVMFISLLQIIQFLSESVGYWATFTAVLFEFNVGKAWLSSVLISTVLFLLVYKNDLTRTTFYARIGVFLTIVLIGSYSFASHSASLYPFIGYVAHFLHVVAITGWIGVLLYVAWGAKEESEWIPFLNWYTPFSIGAVLILTGGGLVINEIVAPQYIDSWVLNYGQALLIKHLLLIPLFLFAIVHGVYLKKSIIKKGTQHVKRSLQGETVLILFVFGVTAFLSQQVPPHEVWRTILQEDPSPLFKALYKGSIDPNTVLTFQWTKATLAWGVGSIAIAGVTFISIAKKMPTMVSVIAGLISSGLAYFALMAGIM</sequence>
<dbReference type="InterPro" id="IPR032694">
    <property type="entry name" value="CopC/D"/>
</dbReference>